<dbReference type="SUPFAM" id="SSF54001">
    <property type="entry name" value="Cysteine proteinases"/>
    <property type="match status" value="1"/>
</dbReference>
<keyword evidence="4" id="KW-0677">Repeat</keyword>
<dbReference type="Gene3D" id="3.10.350.10">
    <property type="entry name" value="LysM domain"/>
    <property type="match status" value="1"/>
</dbReference>
<evidence type="ECO:0000313" key="11">
    <source>
        <dbReference type="Proteomes" id="UP001500880"/>
    </source>
</evidence>
<dbReference type="PROSITE" id="PS51935">
    <property type="entry name" value="NLPC_P60"/>
    <property type="match status" value="1"/>
</dbReference>
<dbReference type="PANTHER" id="PTHR47053">
    <property type="entry name" value="MUREIN DD-ENDOPEPTIDASE MEPH-RELATED"/>
    <property type="match status" value="1"/>
</dbReference>
<dbReference type="InterPro" id="IPR018392">
    <property type="entry name" value="LysM"/>
</dbReference>
<dbReference type="InterPro" id="IPR012854">
    <property type="entry name" value="Cu_amine_oxidase-like_N"/>
</dbReference>
<accession>A0ABN1BB02</accession>
<evidence type="ECO:0000256" key="4">
    <source>
        <dbReference type="ARBA" id="ARBA00022737"/>
    </source>
</evidence>
<evidence type="ECO:0008006" key="12">
    <source>
        <dbReference type="Google" id="ProtNLM"/>
    </source>
</evidence>
<dbReference type="Pfam" id="PF00877">
    <property type="entry name" value="NLPC_P60"/>
    <property type="match status" value="1"/>
</dbReference>
<dbReference type="InterPro" id="IPR038765">
    <property type="entry name" value="Papain-like_cys_pep_sf"/>
</dbReference>
<dbReference type="PROSITE" id="PS51782">
    <property type="entry name" value="LYSM"/>
    <property type="match status" value="1"/>
</dbReference>
<name>A0ABN1BB02_9BACI</name>
<dbReference type="SUPFAM" id="SSF54106">
    <property type="entry name" value="LysM domain"/>
    <property type="match status" value="1"/>
</dbReference>
<reference evidence="10 11" key="1">
    <citation type="journal article" date="2019" name="Int. J. Syst. Evol. Microbiol.">
        <title>The Global Catalogue of Microorganisms (GCM) 10K type strain sequencing project: providing services to taxonomists for standard genome sequencing and annotation.</title>
        <authorList>
            <consortium name="The Broad Institute Genomics Platform"/>
            <consortium name="The Broad Institute Genome Sequencing Center for Infectious Disease"/>
            <person name="Wu L."/>
            <person name="Ma J."/>
        </authorList>
    </citation>
    <scope>NUCLEOTIDE SEQUENCE [LARGE SCALE GENOMIC DNA]</scope>
    <source>
        <strain evidence="10 11">JCM 12389</strain>
    </source>
</reference>
<dbReference type="RefSeq" id="WP_343840569.1">
    <property type="nucleotide sequence ID" value="NZ_BAAADO010000004.1"/>
</dbReference>
<feature type="chain" id="PRO_5045232453" description="Peptidoglycan endopeptidase LytE" evidence="7">
    <location>
        <begin position="30"/>
        <end position="353"/>
    </location>
</feature>
<evidence type="ECO:0000256" key="5">
    <source>
        <dbReference type="ARBA" id="ARBA00022801"/>
    </source>
</evidence>
<comment type="similarity">
    <text evidence="1">Belongs to the peptidase C40 family.</text>
</comment>
<dbReference type="Gene3D" id="3.90.1720.10">
    <property type="entry name" value="endopeptidase domain like (from Nostoc punctiforme)"/>
    <property type="match status" value="1"/>
</dbReference>
<dbReference type="InterPro" id="IPR036779">
    <property type="entry name" value="LysM_dom_sf"/>
</dbReference>
<dbReference type="Pfam" id="PF01476">
    <property type="entry name" value="LysM"/>
    <property type="match status" value="1"/>
</dbReference>
<dbReference type="SMART" id="SM00257">
    <property type="entry name" value="LysM"/>
    <property type="match status" value="1"/>
</dbReference>
<evidence type="ECO:0000256" key="1">
    <source>
        <dbReference type="ARBA" id="ARBA00007074"/>
    </source>
</evidence>
<evidence type="ECO:0000256" key="6">
    <source>
        <dbReference type="ARBA" id="ARBA00022807"/>
    </source>
</evidence>
<dbReference type="PANTHER" id="PTHR47053:SF1">
    <property type="entry name" value="MUREIN DD-ENDOPEPTIDASE MEPH-RELATED"/>
    <property type="match status" value="1"/>
</dbReference>
<keyword evidence="5" id="KW-0378">Hydrolase</keyword>
<keyword evidence="3 7" id="KW-0732">Signal</keyword>
<evidence type="ECO:0000256" key="7">
    <source>
        <dbReference type="SAM" id="SignalP"/>
    </source>
</evidence>
<feature type="domain" description="NlpC/P60" evidence="9">
    <location>
        <begin position="222"/>
        <end position="352"/>
    </location>
</feature>
<dbReference type="Pfam" id="PF07833">
    <property type="entry name" value="Cu_amine_oxidN1"/>
    <property type="match status" value="1"/>
</dbReference>
<protein>
    <recommendedName>
        <fullName evidence="12">Peptidoglycan endopeptidase LytE</fullName>
    </recommendedName>
</protein>
<sequence>MGKQSLFKKLMLIGLIFVMMVSSTLPAHAQVQNVPTAGVAINGKVVDGINPIKIDGTYYLPFVRIAKILGYNHIKFEKRTKTYEITDGSTTIRTTMGGTKAKKGNEYVNIKPPRWIHDTAYISLHAAGALFNSYIRFKKENGSIQIQKPAQKYVVHSGDTLWNISRIHHTSVQKLKSLNNLKTNLIVDGQVLKLPAGDDSAKEMEPIREREPVENNNKLTATKQRDNIIREAKKYLGAGYKFGATLAEAPKLFDCSSYTQLVFKNNGIQLPRVSRDQAKKGRSITKSQLKTGDLMFFTTNDLYSDGRVGHVGIYMGNGDMIHASTSKGVTITKNVLSNSYWKRNYLFSKRVIE</sequence>
<keyword evidence="6" id="KW-0788">Thiol protease</keyword>
<organism evidence="10 11">
    <name type="scientific">Salinibacillus aidingensis</name>
    <dbReference type="NCBI Taxonomy" id="237684"/>
    <lineage>
        <taxon>Bacteria</taxon>
        <taxon>Bacillati</taxon>
        <taxon>Bacillota</taxon>
        <taxon>Bacilli</taxon>
        <taxon>Bacillales</taxon>
        <taxon>Bacillaceae</taxon>
        <taxon>Salinibacillus</taxon>
    </lineage>
</organism>
<comment type="caution">
    <text evidence="10">The sequence shown here is derived from an EMBL/GenBank/DDBJ whole genome shotgun (WGS) entry which is preliminary data.</text>
</comment>
<evidence type="ECO:0000259" key="9">
    <source>
        <dbReference type="PROSITE" id="PS51935"/>
    </source>
</evidence>
<dbReference type="CDD" id="cd00118">
    <property type="entry name" value="LysM"/>
    <property type="match status" value="1"/>
</dbReference>
<gene>
    <name evidence="10" type="ORF">GCM10008986_20580</name>
</gene>
<dbReference type="InterPro" id="IPR000064">
    <property type="entry name" value="NLP_P60_dom"/>
</dbReference>
<evidence type="ECO:0000256" key="2">
    <source>
        <dbReference type="ARBA" id="ARBA00022670"/>
    </source>
</evidence>
<evidence type="ECO:0000259" key="8">
    <source>
        <dbReference type="PROSITE" id="PS51782"/>
    </source>
</evidence>
<keyword evidence="11" id="KW-1185">Reference proteome</keyword>
<evidence type="ECO:0000256" key="3">
    <source>
        <dbReference type="ARBA" id="ARBA00022729"/>
    </source>
</evidence>
<dbReference type="Proteomes" id="UP001500880">
    <property type="component" value="Unassembled WGS sequence"/>
</dbReference>
<dbReference type="InterPro" id="IPR051202">
    <property type="entry name" value="Peptidase_C40"/>
</dbReference>
<evidence type="ECO:0000313" key="10">
    <source>
        <dbReference type="EMBL" id="GAA0493958.1"/>
    </source>
</evidence>
<feature type="domain" description="LysM" evidence="8">
    <location>
        <begin position="151"/>
        <end position="194"/>
    </location>
</feature>
<proteinExistence type="inferred from homology"/>
<dbReference type="EMBL" id="BAAADO010000004">
    <property type="protein sequence ID" value="GAA0493958.1"/>
    <property type="molecule type" value="Genomic_DNA"/>
</dbReference>
<feature type="signal peptide" evidence="7">
    <location>
        <begin position="1"/>
        <end position="29"/>
    </location>
</feature>
<keyword evidence="2" id="KW-0645">Protease</keyword>